<evidence type="ECO:0000259" key="5">
    <source>
        <dbReference type="Pfam" id="PF00890"/>
    </source>
</evidence>
<keyword evidence="3" id="KW-0274">FAD</keyword>
<dbReference type="SUPFAM" id="SSF56425">
    <property type="entry name" value="Succinate dehydrogenase/fumarate reductase flavoprotein, catalytic domain"/>
    <property type="match status" value="1"/>
</dbReference>
<evidence type="ECO:0000256" key="2">
    <source>
        <dbReference type="ARBA" id="ARBA00022630"/>
    </source>
</evidence>
<dbReference type="Gene3D" id="3.50.50.60">
    <property type="entry name" value="FAD/NAD(P)-binding domain"/>
    <property type="match status" value="2"/>
</dbReference>
<protein>
    <submittedName>
        <fullName evidence="6">3-oxosteroid 1-dehydrogenase</fullName>
        <ecNumber evidence="6">1.3.99.4</ecNumber>
    </submittedName>
</protein>
<feature type="domain" description="FAD-dependent oxidoreductase 2 FAD-binding" evidence="5">
    <location>
        <begin position="4"/>
        <end position="523"/>
    </location>
</feature>
<dbReference type="EC" id="1.3.99.4" evidence="6"/>
<dbReference type="GO" id="GO:0047571">
    <property type="term" value="F:3-oxosteroid 1-dehydrogenase activity"/>
    <property type="evidence" value="ECO:0007669"/>
    <property type="project" value="UniProtKB-EC"/>
</dbReference>
<dbReference type="EMBL" id="JAGIOO010000001">
    <property type="protein sequence ID" value="MBP2478088.1"/>
    <property type="molecule type" value="Genomic_DNA"/>
</dbReference>
<evidence type="ECO:0000256" key="4">
    <source>
        <dbReference type="ARBA" id="ARBA00023002"/>
    </source>
</evidence>
<sequence>MEVDLVVAGSGAAGMTAALTAAQLGLSALVLEKSTRYGGSTARSGGALWVPGNSVLRKAGVREGSAAAYLEHLVGDQVARARRAALLRHGPDMLDLVLAMTPLRLKWVPGYADYYPEAPGGTPLGRSVEPRPVSATAFGGEIEDLEPAYLTPQYGVTVTAADYRWLNLVLRHPRGLWRALRVAARKGRDVLLRREPVLSMGQALAACLRAGLVRAGVPVWLDTPLLDLVTEDGRVTGVLVRQDGEEVLVGARCGVLLACGGFEHNAELRAAHHPSPSCAEWSVGAVANTGDAILAAQRLGAAVELMDEAWWGPTIPLGGGPYFCLAERTLPGCLVVNAAGQRFTNEASPYVDAVHAMHQPGNLPAWLVCDQRYRDRYLFAGLPPRQPFPKRWAELGVVRQAGSVEELAGLIEVPPAALRSTVDRFNGFARTGVDEDFGRGRSAYDRYYGDPWQRPNPCLGVLDKPPFAAVRLVPGDLGTKGGLRTDEHARVLREDGTPLPGLYAAGNTSAAVMGRTYAGAGATIGPAMTFGYLAARAAAASPGGNP</sequence>
<dbReference type="SUPFAM" id="SSF51905">
    <property type="entry name" value="FAD/NAD(P)-binding domain"/>
    <property type="match status" value="1"/>
</dbReference>
<comment type="cofactor">
    <cofactor evidence="1">
        <name>FAD</name>
        <dbReference type="ChEBI" id="CHEBI:57692"/>
    </cofactor>
</comment>
<dbReference type="PANTHER" id="PTHR43400">
    <property type="entry name" value="FUMARATE REDUCTASE"/>
    <property type="match status" value="1"/>
</dbReference>
<evidence type="ECO:0000313" key="7">
    <source>
        <dbReference type="Proteomes" id="UP001519363"/>
    </source>
</evidence>
<dbReference type="NCBIfam" id="NF005882">
    <property type="entry name" value="PRK07843.1"/>
    <property type="match status" value="1"/>
</dbReference>
<dbReference type="RefSeq" id="WP_086787292.1">
    <property type="nucleotide sequence ID" value="NZ_JAGIOO010000001.1"/>
</dbReference>
<evidence type="ECO:0000256" key="1">
    <source>
        <dbReference type="ARBA" id="ARBA00001974"/>
    </source>
</evidence>
<organism evidence="6 7">
    <name type="scientific">Crossiella equi</name>
    <dbReference type="NCBI Taxonomy" id="130796"/>
    <lineage>
        <taxon>Bacteria</taxon>
        <taxon>Bacillati</taxon>
        <taxon>Actinomycetota</taxon>
        <taxon>Actinomycetes</taxon>
        <taxon>Pseudonocardiales</taxon>
        <taxon>Pseudonocardiaceae</taxon>
        <taxon>Crossiella</taxon>
    </lineage>
</organism>
<reference evidence="6 7" key="1">
    <citation type="submission" date="2021-03" db="EMBL/GenBank/DDBJ databases">
        <title>Sequencing the genomes of 1000 actinobacteria strains.</title>
        <authorList>
            <person name="Klenk H.-P."/>
        </authorList>
    </citation>
    <scope>NUCLEOTIDE SEQUENCE [LARGE SCALE GENOMIC DNA]</scope>
    <source>
        <strain evidence="6 7">DSM 44580</strain>
    </source>
</reference>
<evidence type="ECO:0000256" key="3">
    <source>
        <dbReference type="ARBA" id="ARBA00022827"/>
    </source>
</evidence>
<dbReference type="Gene3D" id="3.90.700.10">
    <property type="entry name" value="Succinate dehydrogenase/fumarate reductase flavoprotein, catalytic domain"/>
    <property type="match status" value="1"/>
</dbReference>
<accession>A0ABS5AND7</accession>
<dbReference type="InterPro" id="IPR027477">
    <property type="entry name" value="Succ_DH/fumarate_Rdtase_cat_sf"/>
</dbReference>
<gene>
    <name evidence="6" type="ORF">JOF53_006960</name>
</gene>
<dbReference type="InterPro" id="IPR036188">
    <property type="entry name" value="FAD/NAD-bd_sf"/>
</dbReference>
<keyword evidence="2" id="KW-0285">Flavoprotein</keyword>
<proteinExistence type="predicted"/>
<dbReference type="InterPro" id="IPR050315">
    <property type="entry name" value="FAD-oxidoreductase_2"/>
</dbReference>
<dbReference type="Proteomes" id="UP001519363">
    <property type="component" value="Unassembled WGS sequence"/>
</dbReference>
<keyword evidence="7" id="KW-1185">Reference proteome</keyword>
<comment type="caution">
    <text evidence="6">The sequence shown here is derived from an EMBL/GenBank/DDBJ whole genome shotgun (WGS) entry which is preliminary data.</text>
</comment>
<dbReference type="InterPro" id="IPR003953">
    <property type="entry name" value="FAD-dep_OxRdtase_2_FAD-bd"/>
</dbReference>
<dbReference type="Pfam" id="PF00890">
    <property type="entry name" value="FAD_binding_2"/>
    <property type="match status" value="1"/>
</dbReference>
<keyword evidence="4 6" id="KW-0560">Oxidoreductase</keyword>
<dbReference type="PANTHER" id="PTHR43400:SF10">
    <property type="entry name" value="3-OXOSTEROID 1-DEHYDROGENASE"/>
    <property type="match status" value="1"/>
</dbReference>
<name>A0ABS5AND7_9PSEU</name>
<evidence type="ECO:0000313" key="6">
    <source>
        <dbReference type="EMBL" id="MBP2478088.1"/>
    </source>
</evidence>